<dbReference type="GO" id="GO:0051144">
    <property type="term" value="P:1,2-propanediol catabolic process"/>
    <property type="evidence" value="ECO:0007669"/>
    <property type="project" value="UniProtKB-UniPathway"/>
</dbReference>
<sequence>MNKQDIQDVVYQVIERMQDSNQSSSEVPIGISARHCHLNKECLEELFGKGYELTSKAPLSQPGQFAANETVMIAGPRGSIEKVRILGPLRSVSQVEVSQTDAFQLGLKPPVRQSGHIEGSSPITIIGPKGSVYLDKGLIIAQAHIHMHPDDASYFNVKDKEVVAVGIDNGERKVTFEKTLIRVSEKYRLEMHIDTDEANSGAIKSGQYGHLKKVESTDV</sequence>
<dbReference type="OrthoDB" id="9784365at2"/>
<dbReference type="EMBL" id="WMEQ01000021">
    <property type="protein sequence ID" value="MYL35766.1"/>
    <property type="molecule type" value="Genomic_DNA"/>
</dbReference>
<comment type="catalytic activity">
    <reaction evidence="9 10">
        <text>propanoyl-CoA + phosphate = propanoyl phosphate + CoA</text>
        <dbReference type="Rhea" id="RHEA:28046"/>
        <dbReference type="ChEBI" id="CHEBI:43474"/>
        <dbReference type="ChEBI" id="CHEBI:57287"/>
        <dbReference type="ChEBI" id="CHEBI:57392"/>
        <dbReference type="ChEBI" id="CHEBI:58933"/>
        <dbReference type="EC" id="2.3.1.222"/>
    </reaction>
</comment>
<dbReference type="PANTHER" id="PTHR39453:SF1">
    <property type="entry name" value="PHOSPHATE PROPANOYLTRANSFERASE"/>
    <property type="match status" value="1"/>
</dbReference>
<gene>
    <name evidence="11" type="primary">pduL</name>
    <name evidence="11" type="ORF">GLW05_19520</name>
</gene>
<dbReference type="GO" id="GO:0046872">
    <property type="term" value="F:metal ion binding"/>
    <property type="evidence" value="ECO:0007669"/>
    <property type="project" value="UniProtKB-KW"/>
</dbReference>
<dbReference type="AlphaFoldDB" id="A0A6I5A5W3"/>
<comment type="pathway">
    <text evidence="10">Polyol metabolism; 1,2-propanediol degradation.</text>
</comment>
<evidence type="ECO:0000256" key="8">
    <source>
        <dbReference type="ARBA" id="ARBA00023315"/>
    </source>
</evidence>
<accession>A0A6I5A5W3</accession>
<dbReference type="EC" id="2.3.1.222" evidence="3 10"/>
<comment type="similarity">
    <text evidence="2 10">Belongs to the PduL family.</text>
</comment>
<evidence type="ECO:0000256" key="1">
    <source>
        <dbReference type="ARBA" id="ARBA00001947"/>
    </source>
</evidence>
<evidence type="ECO:0000313" key="12">
    <source>
        <dbReference type="Proteomes" id="UP000468638"/>
    </source>
</evidence>
<dbReference type="InterPro" id="IPR008300">
    <property type="entry name" value="PTAC"/>
</dbReference>
<dbReference type="GO" id="GO:0016747">
    <property type="term" value="F:acyltransferase activity, transferring groups other than amino-acyl groups"/>
    <property type="evidence" value="ECO:0007669"/>
    <property type="project" value="InterPro"/>
</dbReference>
<keyword evidence="6" id="KW-0479">Metal-binding</keyword>
<evidence type="ECO:0000256" key="4">
    <source>
        <dbReference type="ARBA" id="ARBA00020837"/>
    </source>
</evidence>
<evidence type="ECO:0000256" key="9">
    <source>
        <dbReference type="ARBA" id="ARBA00047589"/>
    </source>
</evidence>
<dbReference type="RefSeq" id="WP_160850248.1">
    <property type="nucleotide sequence ID" value="NZ_WMEQ01000021.1"/>
</dbReference>
<evidence type="ECO:0000256" key="3">
    <source>
        <dbReference type="ARBA" id="ARBA00012206"/>
    </source>
</evidence>
<keyword evidence="8 10" id="KW-0012">Acyltransferase</keyword>
<evidence type="ECO:0000256" key="2">
    <source>
        <dbReference type="ARBA" id="ARBA00007342"/>
    </source>
</evidence>
<dbReference type="Proteomes" id="UP000468638">
    <property type="component" value="Unassembled WGS sequence"/>
</dbReference>
<keyword evidence="7" id="KW-0862">Zinc</keyword>
<dbReference type="PIRSF" id="PIRSF010130">
    <property type="entry name" value="PduL"/>
    <property type="match status" value="1"/>
</dbReference>
<evidence type="ECO:0000313" key="11">
    <source>
        <dbReference type="EMBL" id="MYL35766.1"/>
    </source>
</evidence>
<proteinExistence type="inferred from homology"/>
<comment type="cofactor">
    <cofactor evidence="1">
        <name>Zn(2+)</name>
        <dbReference type="ChEBI" id="CHEBI:29105"/>
    </cofactor>
</comment>
<organism evidence="11 12">
    <name type="scientific">Pontibacillus yanchengensis</name>
    <dbReference type="NCBI Taxonomy" id="462910"/>
    <lineage>
        <taxon>Bacteria</taxon>
        <taxon>Bacillati</taxon>
        <taxon>Bacillota</taxon>
        <taxon>Bacilli</taxon>
        <taxon>Bacillales</taxon>
        <taxon>Bacillaceae</taxon>
        <taxon>Pontibacillus</taxon>
    </lineage>
</organism>
<dbReference type="NCBIfam" id="NF011652">
    <property type="entry name" value="PRK15070.1"/>
    <property type="match status" value="1"/>
</dbReference>
<dbReference type="Pfam" id="PF06130">
    <property type="entry name" value="PTAC"/>
    <property type="match status" value="1"/>
</dbReference>
<evidence type="ECO:0000256" key="7">
    <source>
        <dbReference type="ARBA" id="ARBA00022833"/>
    </source>
</evidence>
<reference evidence="11 12" key="1">
    <citation type="submission" date="2019-11" db="EMBL/GenBank/DDBJ databases">
        <title>Genome sequences of 17 halophilic strains isolated from different environments.</title>
        <authorList>
            <person name="Furrow R.E."/>
        </authorList>
    </citation>
    <scope>NUCLEOTIDE SEQUENCE [LARGE SCALE GENOMIC DNA]</scope>
    <source>
        <strain evidence="11 12">22514_16_FS</strain>
    </source>
</reference>
<dbReference type="UniPathway" id="UPA00621"/>
<comment type="caution">
    <text evidence="11">The sequence shown here is derived from an EMBL/GenBank/DDBJ whole genome shotgun (WGS) entry which is preliminary data.</text>
</comment>
<evidence type="ECO:0000256" key="10">
    <source>
        <dbReference type="PIRNR" id="PIRNR010130"/>
    </source>
</evidence>
<dbReference type="PANTHER" id="PTHR39453">
    <property type="entry name" value="PHOSPHATE PROPANOYLTRANSFERASE"/>
    <property type="match status" value="1"/>
</dbReference>
<protein>
    <recommendedName>
        <fullName evidence="4 10">Phosphate propanoyltransferase</fullName>
        <ecNumber evidence="3 10">2.3.1.222</ecNumber>
    </recommendedName>
</protein>
<evidence type="ECO:0000256" key="5">
    <source>
        <dbReference type="ARBA" id="ARBA00022679"/>
    </source>
</evidence>
<comment type="function">
    <text evidence="10">Involved in 1,2-propanediol (1,2-PD) degradation by catalyzing the conversion of propanoyl-CoA to propanoyl-phosphate.</text>
</comment>
<keyword evidence="5 10" id="KW-0808">Transferase</keyword>
<name>A0A6I5A5W3_9BACI</name>
<evidence type="ECO:0000256" key="6">
    <source>
        <dbReference type="ARBA" id="ARBA00022723"/>
    </source>
</evidence>